<evidence type="ECO:0000256" key="1">
    <source>
        <dbReference type="ARBA" id="ARBA00007734"/>
    </source>
</evidence>
<dbReference type="PANTHER" id="PTHR37423">
    <property type="entry name" value="SOLUBLE LYTIC MUREIN TRANSGLYCOSYLASE-RELATED"/>
    <property type="match status" value="1"/>
</dbReference>
<dbReference type="CDD" id="cd00254">
    <property type="entry name" value="LT-like"/>
    <property type="match status" value="1"/>
</dbReference>
<reference evidence="5 6" key="1">
    <citation type="submission" date="2020-09" db="EMBL/GenBank/DDBJ databases">
        <authorList>
            <person name="Chen F.-J."/>
            <person name="Lee Y.-T."/>
        </authorList>
    </citation>
    <scope>NUCLEOTIDE SEQUENCE [LARGE SCALE GENOMIC DNA]</scope>
    <source>
        <strain evidence="5 6">AS42</strain>
    </source>
</reference>
<comment type="similarity">
    <text evidence="1">Belongs to the transglycosylase Slt family.</text>
</comment>
<accession>A0A7H2W7T9</accession>
<dbReference type="PANTHER" id="PTHR37423:SF2">
    <property type="entry name" value="MEMBRANE-BOUND LYTIC MUREIN TRANSGLYCOSYLASE C"/>
    <property type="match status" value="1"/>
</dbReference>
<evidence type="ECO:0000313" key="5">
    <source>
        <dbReference type="EMBL" id="QOD72178.1"/>
    </source>
</evidence>
<dbReference type="SUPFAM" id="SSF53955">
    <property type="entry name" value="Lysozyme-like"/>
    <property type="match status" value="1"/>
</dbReference>
<protein>
    <submittedName>
        <fullName evidence="5">Tape measure protein</fullName>
    </submittedName>
</protein>
<dbReference type="RefSeq" id="WP_190977706.1">
    <property type="nucleotide sequence ID" value="NZ_CP061568.1"/>
</dbReference>
<dbReference type="InterPro" id="IPR023346">
    <property type="entry name" value="Lysozyme-like_dom_sf"/>
</dbReference>
<feature type="coiled-coil region" evidence="2">
    <location>
        <begin position="672"/>
        <end position="702"/>
    </location>
</feature>
<dbReference type="EMBL" id="CP061828">
    <property type="protein sequence ID" value="QOD72178.1"/>
    <property type="molecule type" value="Genomic_DNA"/>
</dbReference>
<dbReference type="Pfam" id="PF01464">
    <property type="entry name" value="SLT"/>
    <property type="match status" value="1"/>
</dbReference>
<evidence type="ECO:0000313" key="6">
    <source>
        <dbReference type="Proteomes" id="UP000516672"/>
    </source>
</evidence>
<feature type="coiled-coil region" evidence="2">
    <location>
        <begin position="441"/>
        <end position="468"/>
    </location>
</feature>
<reference evidence="6" key="2">
    <citation type="submission" date="2020-10" db="EMBL/GenBank/DDBJ databases">
        <title>Clinical and molecular characterization of Acinetobacter seifertii in Taiwan.</title>
        <authorList>
            <person name="Li L.-H."/>
            <person name="Yang Y.-S."/>
            <person name="Sun J.-R."/>
            <person name="Huang T.-W."/>
            <person name="Huang W.-C."/>
            <person name="Wang Y.-C."/>
            <person name="Kuo T.-H."/>
            <person name="Kuo S.-C."/>
            <person name="Chen T.-L."/>
        </authorList>
    </citation>
    <scope>NUCLEOTIDE SEQUENCE [LARGE SCALE GENOMIC DNA]</scope>
    <source>
        <strain evidence="6">AS42</strain>
    </source>
</reference>
<gene>
    <name evidence="5" type="ORF">IC779_13915</name>
</gene>
<dbReference type="Gene3D" id="1.10.530.10">
    <property type="match status" value="1"/>
</dbReference>
<dbReference type="InterPro" id="IPR008258">
    <property type="entry name" value="Transglycosylase_SLT_dom_1"/>
</dbReference>
<proteinExistence type="inferred from homology"/>
<dbReference type="NCBIfam" id="TIGR02675">
    <property type="entry name" value="tape_meas_nterm"/>
    <property type="match status" value="1"/>
</dbReference>
<evidence type="ECO:0000259" key="3">
    <source>
        <dbReference type="Pfam" id="PF01464"/>
    </source>
</evidence>
<keyword evidence="2" id="KW-0175">Coiled coil</keyword>
<sequence>MAQESRLVIVIDAKNAERNARNLGNELDSIERKGDFATKSMDALSVATRQLAGYMAGLVTVSAAISKMDTYTGLQNRLKLVTNNQVELNKATEDTFRIAQKTYSAWDSVLQVYQRFSDNAKTLNLTMDDTARLTETVSKAVAISGASAQAADAALVQFGQALASGTLRGEELNSVMEQTPALAKAIAQGMGITVGQLRSVAAEGKITSQEIVKALNNVQKDVDAMFAKTDITVSQSLTLLSNELTKFVGESGKGSGAAQALSGSIQTLAGNLDTLTTAMMLGGAYWLGTYIPAIYASGVAVAAKTKELAAQTVAQYTAIQAERTAAAQQVISTQTLVANTQVTLAAIAAEKALEVQRLKSQISEQGRTATITRMAELKKIEAQVTRELALAEEALAVAQSRSAAAGAASVGIGARLLGVLGGPVGIGITVASLAAGYLLMRDNTNEANKKLEEQAAVAKKAKEELLALKGLEKDSAINDMTASFERQNQALAESSSKINIQLNAIAQLYKGNKEIVQVVNDARDGTISMNDAVKRFNELRISKDIYNAFKENTLEFEKNANAAKTTKDSLKLLNTQVELSGNKAQTAAIGIDENSKALIGNESAAQKATKAQKGYFDSLRTEVLNSNEELALLNLGYSEETVKKIIELQKAKQAVAPPGTTAIVTKEEMDIVAQAQKALDVLKDKKDELTAAERKHTSELEKQQKIMAVNAKVQALSAKYDISSKAAAANVPQGLIEGMIMQESRGDTFRNGKLLTSPVGAQGVAQFMPKTAKQYGVDVKSEESSINGMIKYVSDLLKMFKGNVEKAVMAYNAGPENVRTGKANGFKETKKYLSNVKSYVAGFNGYTAGDISSNDFDKLLQDATKMAQDQAKLRLQLEKDVANEVTKIRNDLAKKLEDVDKANFTPERKAEITAQLKARADNDIAIAQQALRTKLDDYKQFNLTEEQLLKESFDRKKFTAAHDIELSKEQRDEAIRYLDQQYQHELELINLTKAARQAAYDQANLKALQELKQERDILAAPIWQRSGLSLQFGERNALSENDATLINKGDEAKMKLKQKEIDQLEYNKRIEDAVRLHEETKHKIQEEYAQKYQDLQKGQYESQLQIWSSLLNQGQSVWSNLTQSVKDASGEQSKRYKAMFAMQQAFAIASTIVSAHLAAAQTTADITLPFVGKVPAASAILGFGYAQAAMIAAQTIAGFSSGGYTGNMGRGDVAGVVHGQEYVLNAAATKRVGVDTLNAINSGQSFGSSGATVLEPIVNVYVLEGQTADVTRNDDGSLDVRIRQIAGEVAEKVMLDGIYNQNSRIGKALKQNYNVAPKR</sequence>
<evidence type="ECO:0000259" key="4">
    <source>
        <dbReference type="Pfam" id="PF20155"/>
    </source>
</evidence>
<dbReference type="Pfam" id="PF20155">
    <property type="entry name" value="TMP_3"/>
    <property type="match status" value="1"/>
</dbReference>
<name>A0A7H2W7T9_9GAMM</name>
<organism evidence="5 6">
    <name type="scientific">Acinetobacter seifertii</name>
    <dbReference type="NCBI Taxonomy" id="1530123"/>
    <lineage>
        <taxon>Bacteria</taxon>
        <taxon>Pseudomonadati</taxon>
        <taxon>Pseudomonadota</taxon>
        <taxon>Gammaproteobacteria</taxon>
        <taxon>Moraxellales</taxon>
        <taxon>Moraxellaceae</taxon>
        <taxon>Acinetobacter</taxon>
        <taxon>Acinetobacter calcoaceticus/baumannii complex</taxon>
    </lineage>
</organism>
<feature type="domain" description="Tape measure protein N-terminal" evidence="4">
    <location>
        <begin position="63"/>
        <end position="251"/>
    </location>
</feature>
<evidence type="ECO:0000256" key="2">
    <source>
        <dbReference type="SAM" id="Coils"/>
    </source>
</evidence>
<feature type="domain" description="Transglycosylase SLT" evidence="3">
    <location>
        <begin position="724"/>
        <end position="831"/>
    </location>
</feature>
<dbReference type="Proteomes" id="UP000516672">
    <property type="component" value="Chromosome"/>
</dbReference>
<dbReference type="InterPro" id="IPR013491">
    <property type="entry name" value="Tape_meas_N"/>
</dbReference>